<dbReference type="PANTHER" id="PTHR35145">
    <property type="entry name" value="CYTOPLASMIC PROTEIN-RELATED"/>
    <property type="match status" value="1"/>
</dbReference>
<dbReference type="Pfam" id="PF04237">
    <property type="entry name" value="YjbR"/>
    <property type="match status" value="1"/>
</dbReference>
<comment type="caution">
    <text evidence="1">The sequence shown here is derived from an EMBL/GenBank/DDBJ whole genome shotgun (WGS) entry which is preliminary data.</text>
</comment>
<dbReference type="OrthoDB" id="9789813at2"/>
<dbReference type="Gene3D" id="3.90.1150.30">
    <property type="match status" value="1"/>
</dbReference>
<evidence type="ECO:0000313" key="2">
    <source>
        <dbReference type="Proteomes" id="UP000245762"/>
    </source>
</evidence>
<dbReference type="InterPro" id="IPR007351">
    <property type="entry name" value="YjbR"/>
</dbReference>
<gene>
    <name evidence="1" type="ORF">DKG77_07190</name>
</gene>
<accession>A0A316L008</accession>
<organism evidence="1 2">
    <name type="scientific">Flagellimonas aquimarina</name>
    <dbReference type="NCBI Taxonomy" id="2201895"/>
    <lineage>
        <taxon>Bacteria</taxon>
        <taxon>Pseudomonadati</taxon>
        <taxon>Bacteroidota</taxon>
        <taxon>Flavobacteriia</taxon>
        <taxon>Flavobacteriales</taxon>
        <taxon>Flavobacteriaceae</taxon>
        <taxon>Flagellimonas</taxon>
    </lineage>
</organism>
<dbReference type="InterPro" id="IPR038056">
    <property type="entry name" value="YjbR-like_sf"/>
</dbReference>
<dbReference type="AlphaFoldDB" id="A0A316L008"/>
<dbReference type="EMBL" id="QGEG01000002">
    <property type="protein sequence ID" value="PWL39171.1"/>
    <property type="molecule type" value="Genomic_DNA"/>
</dbReference>
<name>A0A316L008_9FLAO</name>
<dbReference type="PANTHER" id="PTHR35145:SF1">
    <property type="entry name" value="CYTOPLASMIC PROTEIN"/>
    <property type="match status" value="1"/>
</dbReference>
<reference evidence="1 2" key="1">
    <citation type="submission" date="2018-05" db="EMBL/GenBank/DDBJ databases">
        <title>Complete genome sequence of Flagellimonas aquimarina ECD12 isolated from seaweed Ecklonia cava.</title>
        <authorList>
            <person name="Choi S."/>
            <person name="Seong C."/>
        </authorList>
    </citation>
    <scope>NUCLEOTIDE SEQUENCE [LARGE SCALE GENOMIC DNA]</scope>
    <source>
        <strain evidence="1 2">ECD12</strain>
    </source>
</reference>
<dbReference type="InterPro" id="IPR058532">
    <property type="entry name" value="YjbR/MT2646/Rv2570-like"/>
</dbReference>
<dbReference type="RefSeq" id="WP_109663651.1">
    <property type="nucleotide sequence ID" value="NZ_QGEG01000002.1"/>
</dbReference>
<protein>
    <submittedName>
        <fullName evidence="1">MmcQ-like protein</fullName>
    </submittedName>
</protein>
<dbReference type="Proteomes" id="UP000245762">
    <property type="component" value="Unassembled WGS sequence"/>
</dbReference>
<keyword evidence="2" id="KW-1185">Reference proteome</keyword>
<proteinExistence type="predicted"/>
<sequence length="123" mass="14140">MNIEVYRQYCLSKNGVTESIPFSKLPDVLVFKVKGKMFTATDINTFASFSIKCNPDTIEELRAEYPAMEEPSYFSKKHWSRVVMDGSIPDELLFSWLDTSYNLVVANLPKSMRLQLENENTSI</sequence>
<dbReference type="SUPFAM" id="SSF142906">
    <property type="entry name" value="YjbR-like"/>
    <property type="match status" value="1"/>
</dbReference>
<evidence type="ECO:0000313" key="1">
    <source>
        <dbReference type="EMBL" id="PWL39171.1"/>
    </source>
</evidence>